<dbReference type="EMBL" id="BFFO01000005">
    <property type="protein sequence ID" value="GBG96850.1"/>
    <property type="molecule type" value="Genomic_DNA"/>
</dbReference>
<feature type="region of interest" description="Disordered" evidence="1">
    <location>
        <begin position="1"/>
        <end position="35"/>
    </location>
</feature>
<organism evidence="2 3">
    <name type="scientific">Lactococcus termiticola</name>
    <dbReference type="NCBI Taxonomy" id="2169526"/>
    <lineage>
        <taxon>Bacteria</taxon>
        <taxon>Bacillati</taxon>
        <taxon>Bacillota</taxon>
        <taxon>Bacilli</taxon>
        <taxon>Lactobacillales</taxon>
        <taxon>Streptococcaceae</taxon>
        <taxon>Lactococcus</taxon>
    </lineage>
</organism>
<keyword evidence="3" id="KW-1185">Reference proteome</keyword>
<dbReference type="Proteomes" id="UP000245021">
    <property type="component" value="Unassembled WGS sequence"/>
</dbReference>
<comment type="caution">
    <text evidence="2">The sequence shown here is derived from an EMBL/GenBank/DDBJ whole genome shotgun (WGS) entry which is preliminary data.</text>
</comment>
<accession>A0A2R5HJN9</accession>
<reference evidence="2 3" key="1">
    <citation type="journal article" date="2018" name="Genome Announc.">
        <title>Draft Genome Sequence of Lactococcus sp. Strain NtB2 (JCM 32569), Isolated from the Gut of the Higher Termite Nasutitermes takasagoensis.</title>
        <authorList>
            <person name="Noda S."/>
            <person name="Aihara C."/>
            <person name="Yuki M."/>
            <person name="Ohkuma M."/>
        </authorList>
    </citation>
    <scope>NUCLEOTIDE SEQUENCE [LARGE SCALE GENOMIC DNA]</scope>
    <source>
        <strain evidence="2 3">NtB2</strain>
    </source>
</reference>
<evidence type="ECO:0000313" key="2">
    <source>
        <dbReference type="EMBL" id="GBG96850.1"/>
    </source>
</evidence>
<dbReference type="RefSeq" id="WP_109245818.1">
    <property type="nucleotide sequence ID" value="NZ_BFFO01000005.1"/>
</dbReference>
<proteinExistence type="predicted"/>
<evidence type="ECO:0000313" key="3">
    <source>
        <dbReference type="Proteomes" id="UP000245021"/>
    </source>
</evidence>
<protein>
    <submittedName>
        <fullName evidence="2">Uncharacterized protein</fullName>
    </submittedName>
</protein>
<sequence length="69" mass="7304">MGLEDLTKGLDLGNLGDLGEKAQDLMGNVPDDMKNQASGMIDELTEKLPDGIEDQAKGAIDGLKDQFGL</sequence>
<dbReference type="AlphaFoldDB" id="A0A2R5HJN9"/>
<name>A0A2R5HJN9_9LACT</name>
<evidence type="ECO:0000256" key="1">
    <source>
        <dbReference type="SAM" id="MobiDB-lite"/>
    </source>
</evidence>
<gene>
    <name evidence="2" type="ORF">NtB2_00975</name>
</gene>